<evidence type="ECO:0000256" key="1">
    <source>
        <dbReference type="ARBA" id="ARBA00022722"/>
    </source>
</evidence>
<keyword evidence="7" id="KW-1185">Reference proteome</keyword>
<dbReference type="OrthoDB" id="280774at2"/>
<gene>
    <name evidence="6" type="ORF">EQG66_09785</name>
</gene>
<evidence type="ECO:0000256" key="2">
    <source>
        <dbReference type="ARBA" id="ARBA00022801"/>
    </source>
</evidence>
<dbReference type="GO" id="GO:0003676">
    <property type="term" value="F:nucleic acid binding"/>
    <property type="evidence" value="ECO:0007669"/>
    <property type="project" value="InterPro"/>
</dbReference>
<dbReference type="PANTHER" id="PTHR30231">
    <property type="entry name" value="DNA POLYMERASE III SUBUNIT EPSILON"/>
    <property type="match status" value="1"/>
</dbReference>
<dbReference type="GO" id="GO:0006259">
    <property type="term" value="P:DNA metabolic process"/>
    <property type="evidence" value="ECO:0007669"/>
    <property type="project" value="UniProtKB-ARBA"/>
</dbReference>
<dbReference type="InterPro" id="IPR036397">
    <property type="entry name" value="RNaseH_sf"/>
</dbReference>
<evidence type="ECO:0000256" key="4">
    <source>
        <dbReference type="SAM" id="MobiDB-lite"/>
    </source>
</evidence>
<proteinExistence type="predicted"/>
<keyword evidence="2" id="KW-0378">Hydrolase</keyword>
<dbReference type="PANTHER" id="PTHR30231:SF4">
    <property type="entry name" value="PROTEIN NEN2"/>
    <property type="match status" value="1"/>
</dbReference>
<feature type="compositionally biased region" description="Polar residues" evidence="4">
    <location>
        <begin position="239"/>
        <end position="256"/>
    </location>
</feature>
<dbReference type="GO" id="GO:0008408">
    <property type="term" value="F:3'-5' exonuclease activity"/>
    <property type="evidence" value="ECO:0007669"/>
    <property type="project" value="TreeGrafter"/>
</dbReference>
<dbReference type="Pfam" id="PF00929">
    <property type="entry name" value="RNase_T"/>
    <property type="match status" value="1"/>
</dbReference>
<evidence type="ECO:0000259" key="5">
    <source>
        <dbReference type="SMART" id="SM00479"/>
    </source>
</evidence>
<protein>
    <submittedName>
        <fullName evidence="6">3'-5' exonuclease</fullName>
    </submittedName>
</protein>
<dbReference type="EMBL" id="SBKP01000008">
    <property type="protein sequence ID" value="RXR28647.1"/>
    <property type="molecule type" value="Genomic_DNA"/>
</dbReference>
<dbReference type="SMART" id="SM00479">
    <property type="entry name" value="EXOIII"/>
    <property type="match status" value="1"/>
</dbReference>
<dbReference type="InterPro" id="IPR013520">
    <property type="entry name" value="Ribonucl_H"/>
</dbReference>
<dbReference type="CDD" id="cd06127">
    <property type="entry name" value="DEDDh"/>
    <property type="match status" value="1"/>
</dbReference>
<accession>A0A4Q1KGH3</accession>
<feature type="region of interest" description="Disordered" evidence="4">
    <location>
        <begin position="1"/>
        <end position="30"/>
    </location>
</feature>
<evidence type="ECO:0000256" key="3">
    <source>
        <dbReference type="ARBA" id="ARBA00022839"/>
    </source>
</evidence>
<name>A0A4Q1KGH3_9SPHN</name>
<keyword evidence="3 6" id="KW-0269">Exonuclease</keyword>
<feature type="region of interest" description="Disordered" evidence="4">
    <location>
        <begin position="238"/>
        <end position="258"/>
    </location>
</feature>
<evidence type="ECO:0000313" key="6">
    <source>
        <dbReference type="EMBL" id="RXR28647.1"/>
    </source>
</evidence>
<dbReference type="AlphaFoldDB" id="A0A4Q1KGH3"/>
<dbReference type="Gene3D" id="3.30.420.10">
    <property type="entry name" value="Ribonuclease H-like superfamily/Ribonuclease H"/>
    <property type="match status" value="1"/>
</dbReference>
<comment type="caution">
    <text evidence="6">The sequence shown here is derived from an EMBL/GenBank/DDBJ whole genome shotgun (WGS) entry which is preliminary data.</text>
</comment>
<evidence type="ECO:0000313" key="7">
    <source>
        <dbReference type="Proteomes" id="UP000290958"/>
    </source>
</evidence>
<dbReference type="SUPFAM" id="SSF53098">
    <property type="entry name" value="Ribonuclease H-like"/>
    <property type="match status" value="1"/>
</dbReference>
<sequence length="272" mass="29803">MLTSQPKSACRAGRAKPSTNSDRGKTPRLSTLHRENKMILGYDTETTGLPLWHEPSDAHSQPHLIQIALLLHDMKGNEVDRLTTIVKPGPGAVMAPEALEAHGITLERAMDEGMDPSDVVDIFLDWSAKVDLMVGHNESFDRRIMRIAAARHKGFKWEPTCPNFCTLYRSKFIMNLPPTAKMIAAGVPGPKSPNLGECIRHFFNEDLDGAHDAMVDISASMRVFWHLVRDCGVPMFKSARSSNAKPRSTRPATSPGNPFAAAAALLNQAAGE</sequence>
<dbReference type="Proteomes" id="UP000290958">
    <property type="component" value="Unassembled WGS sequence"/>
</dbReference>
<organism evidence="6 7">
    <name type="scientific">Sphingobium fluviale</name>
    <dbReference type="NCBI Taxonomy" id="2506423"/>
    <lineage>
        <taxon>Bacteria</taxon>
        <taxon>Pseudomonadati</taxon>
        <taxon>Pseudomonadota</taxon>
        <taxon>Alphaproteobacteria</taxon>
        <taxon>Sphingomonadales</taxon>
        <taxon>Sphingomonadaceae</taxon>
        <taxon>Sphingobium</taxon>
    </lineage>
</organism>
<dbReference type="InterPro" id="IPR012337">
    <property type="entry name" value="RNaseH-like_sf"/>
</dbReference>
<feature type="domain" description="Exonuclease" evidence="5">
    <location>
        <begin position="38"/>
        <end position="233"/>
    </location>
</feature>
<keyword evidence="1" id="KW-0540">Nuclease</keyword>
<reference evidence="7" key="1">
    <citation type="submission" date="2019-01" db="EMBL/GenBank/DDBJ databases">
        <title>Cytophagaceae bacterium strain CAR-16.</title>
        <authorList>
            <person name="Chen W.-M."/>
        </authorList>
    </citation>
    <scope>NUCLEOTIDE SEQUENCE [LARGE SCALE GENOMIC DNA]</scope>
    <source>
        <strain evidence="7">CHR27</strain>
    </source>
</reference>